<accession>A0A9P7GJN7</accession>
<evidence type="ECO:0000259" key="1">
    <source>
        <dbReference type="Pfam" id="PF04377"/>
    </source>
</evidence>
<dbReference type="PANTHER" id="PTHR21367:SF1">
    <property type="entry name" value="ARGINYL-TRNA--PROTEIN TRANSFERASE 1"/>
    <property type="match status" value="1"/>
</dbReference>
<evidence type="ECO:0000313" key="3">
    <source>
        <dbReference type="Proteomes" id="UP000717328"/>
    </source>
</evidence>
<keyword evidence="3" id="KW-1185">Reference proteome</keyword>
<dbReference type="SUPFAM" id="SSF55729">
    <property type="entry name" value="Acyl-CoA N-acyltransferases (Nat)"/>
    <property type="match status" value="1"/>
</dbReference>
<reference evidence="2" key="1">
    <citation type="submission" date="2021-02" db="EMBL/GenBank/DDBJ databases">
        <authorList>
            <person name="Nieuwenhuis M."/>
            <person name="Van De Peppel L.J.J."/>
        </authorList>
    </citation>
    <scope>NUCLEOTIDE SEQUENCE</scope>
    <source>
        <strain evidence="2">D49</strain>
    </source>
</reference>
<dbReference type="GO" id="GO:0004057">
    <property type="term" value="F:arginyl-tRNA--protein transferase activity"/>
    <property type="evidence" value="ECO:0007669"/>
    <property type="project" value="InterPro"/>
</dbReference>
<dbReference type="InterPro" id="IPR016181">
    <property type="entry name" value="Acyl_CoA_acyltransferase"/>
</dbReference>
<feature type="domain" description="N-end rule aminoacyl transferase C-terminal" evidence="1">
    <location>
        <begin position="54"/>
        <end position="164"/>
    </location>
</feature>
<comment type="caution">
    <text evidence="2">The sequence shown here is derived from an EMBL/GenBank/DDBJ whole genome shotgun (WGS) entry which is preliminary data.</text>
</comment>
<dbReference type="PANTHER" id="PTHR21367">
    <property type="entry name" value="ARGININE-TRNA-PROTEIN TRANSFERASE 1"/>
    <property type="match status" value="1"/>
</dbReference>
<sequence length="287" mass="33112">MDTQLDSKKRMPKKMPPFSLCDSIHTYEKGFIEGSQAPFHNFETTLEPSSYTDEKYALYEKYQSNVHHDNDNEPKGFKRFLVDSPLLLYRLNGELIALGVLDILPHCVSSVYFMYDVEWEEFSLGKLSALREISLACEMHKAGFFIYSCPKMRYKGEYSPSYLADPETYDWFPLSTCTEILKKHRYAAFSHPEHSLCGAPEQGKGNPPALRFDSTLRSLDTEEPDFPSFDEVDLDEIFVVSDVVENQIIVKPITASDIWHYKEMRYEIQACVRGLGIELAKDIVMMF</sequence>
<dbReference type="Pfam" id="PF04377">
    <property type="entry name" value="ATE_C"/>
    <property type="match status" value="1"/>
</dbReference>
<reference evidence="2" key="2">
    <citation type="submission" date="2021-10" db="EMBL/GenBank/DDBJ databases">
        <title>Phylogenomics reveals ancestral predisposition of the termite-cultivated fungus Termitomyces towards a domesticated lifestyle.</title>
        <authorList>
            <person name="Auxier B."/>
            <person name="Grum-Grzhimaylo A."/>
            <person name="Cardenas M.E."/>
            <person name="Lodge J.D."/>
            <person name="Laessoe T."/>
            <person name="Pedersen O."/>
            <person name="Smith M.E."/>
            <person name="Kuyper T.W."/>
            <person name="Franco-Molano E.A."/>
            <person name="Baroni T.J."/>
            <person name="Aanen D.K."/>
        </authorList>
    </citation>
    <scope>NUCLEOTIDE SEQUENCE</scope>
    <source>
        <strain evidence="2">D49</strain>
    </source>
</reference>
<name>A0A9P7GJN7_9AGAR</name>
<organism evidence="2 3">
    <name type="scientific">Sphagnurus paluster</name>
    <dbReference type="NCBI Taxonomy" id="117069"/>
    <lineage>
        <taxon>Eukaryota</taxon>
        <taxon>Fungi</taxon>
        <taxon>Dikarya</taxon>
        <taxon>Basidiomycota</taxon>
        <taxon>Agaricomycotina</taxon>
        <taxon>Agaricomycetes</taxon>
        <taxon>Agaricomycetidae</taxon>
        <taxon>Agaricales</taxon>
        <taxon>Tricholomatineae</taxon>
        <taxon>Lyophyllaceae</taxon>
        <taxon>Sphagnurus</taxon>
    </lineage>
</organism>
<protein>
    <recommendedName>
        <fullName evidence="1">N-end rule aminoacyl transferase C-terminal domain-containing protein</fullName>
    </recommendedName>
</protein>
<dbReference type="Proteomes" id="UP000717328">
    <property type="component" value="Unassembled WGS sequence"/>
</dbReference>
<dbReference type="EMBL" id="JABCKI010000271">
    <property type="protein sequence ID" value="KAG5651246.1"/>
    <property type="molecule type" value="Genomic_DNA"/>
</dbReference>
<proteinExistence type="predicted"/>
<dbReference type="InterPro" id="IPR007472">
    <property type="entry name" value="N-end_Aminoacyl_Trfase_C"/>
</dbReference>
<dbReference type="GO" id="GO:0005737">
    <property type="term" value="C:cytoplasm"/>
    <property type="evidence" value="ECO:0007669"/>
    <property type="project" value="TreeGrafter"/>
</dbReference>
<dbReference type="AlphaFoldDB" id="A0A9P7GJN7"/>
<dbReference type="OrthoDB" id="74183at2759"/>
<gene>
    <name evidence="2" type="ORF">H0H81_009318</name>
</gene>
<dbReference type="InterPro" id="IPR030700">
    <property type="entry name" value="N-end_Aminoacyl_Trfase"/>
</dbReference>
<evidence type="ECO:0000313" key="2">
    <source>
        <dbReference type="EMBL" id="KAG5651246.1"/>
    </source>
</evidence>